<feature type="transmembrane region" description="Helical" evidence="5">
    <location>
        <begin position="183"/>
        <end position="202"/>
    </location>
</feature>
<feature type="transmembrane region" description="Helical" evidence="5">
    <location>
        <begin position="12"/>
        <end position="36"/>
    </location>
</feature>
<evidence type="ECO:0000256" key="1">
    <source>
        <dbReference type="ARBA" id="ARBA00004141"/>
    </source>
</evidence>
<feature type="transmembrane region" description="Helical" evidence="5">
    <location>
        <begin position="102"/>
        <end position="128"/>
    </location>
</feature>
<keyword evidence="3 5" id="KW-1133">Transmembrane helix</keyword>
<evidence type="ECO:0000313" key="8">
    <source>
        <dbReference type="Proteomes" id="UP000282876"/>
    </source>
</evidence>
<feature type="transmembrane region" description="Helical" evidence="5">
    <location>
        <begin position="237"/>
        <end position="257"/>
    </location>
</feature>
<sequence length="492" mass="56975">MSSKNQILKTRLYVYTLLFLLNIIELTTYGGIMLLVDQKVDDTLLNKLKSVSTTFYLLSTVVSQLFFNLFSQIPLVAGPISETSVMVNDVMTTAYLENKDKFLVNGLVAIFLATLIYSLMSFVFIPFAKILRRVPLSVSNGIMVGTGITQFQIPLILFKPNNTVYICICVIVFIIFYLEKRFLFNHLSLGVSFLVSVIFYFFKKEDFYAKKVDFFSGINLFTNHGIKDLDFKVLIKLIPKIFSISLFCLLQLPVNLLSYESFTKKRYNFSKELRTQGITNLLCSLCLFPVYFICPYSCILFENGLSSIDAFCLVIVFLLIFPILNLVLKTVPYFVQSFFPLLIGCSMCYEYTLDAFDNSYLDLSITLLVALISIKLPIFLSFLIGIILCYLLKLYLFLKHGENKIILENKPNFLYIKIQSYCLFDSVYKLDNIENKKIVIEFVKFYYFDMNCRNVLFRLNEKNKVVVVWKENFFDLFTVNDFESAVLKIDEE</sequence>
<reference evidence="7 8" key="1">
    <citation type="submission" date="2018-10" db="EMBL/GenBank/DDBJ databases">
        <title>Draft genome sequence of the microsporidian Tubulinosema ratisbonensis.</title>
        <authorList>
            <person name="Polonais V."/>
            <person name="Peyretaillade E."/>
            <person name="Niehus S."/>
            <person name="Wawrzyniak I."/>
            <person name="Franchet A."/>
            <person name="Gaspin C."/>
            <person name="Reichstadt M."/>
            <person name="Belser C."/>
            <person name="Labadie K."/>
            <person name="Delbac F."/>
            <person name="Ferrandon D."/>
        </authorList>
    </citation>
    <scope>NUCLEOTIDE SEQUENCE [LARGE SCALE GENOMIC DNA]</scope>
    <source>
        <strain evidence="7 8">Franzen</strain>
    </source>
</reference>
<keyword evidence="2 5" id="KW-0812">Transmembrane</keyword>
<feature type="transmembrane region" description="Helical" evidence="5">
    <location>
        <begin position="278"/>
        <end position="302"/>
    </location>
</feature>
<evidence type="ECO:0000313" key="7">
    <source>
        <dbReference type="EMBL" id="RVD90901.1"/>
    </source>
</evidence>
<keyword evidence="8" id="KW-1185">Reference proteome</keyword>
<keyword evidence="4 5" id="KW-0472">Membrane</keyword>
<comment type="subcellular location">
    <subcellularLocation>
        <location evidence="1">Membrane</location>
        <topology evidence="1">Multi-pass membrane protein</topology>
    </subcellularLocation>
</comment>
<name>A0A437AI97_9MICR</name>
<dbReference type="InterPro" id="IPR011547">
    <property type="entry name" value="SLC26A/SulP_dom"/>
</dbReference>
<comment type="caution">
    <text evidence="7">The sequence shown here is derived from an EMBL/GenBank/DDBJ whole genome shotgun (WGS) entry which is preliminary data.</text>
</comment>
<dbReference type="VEuPathDB" id="MicrosporidiaDB:TUBRATIS_26720"/>
<evidence type="ECO:0000259" key="6">
    <source>
        <dbReference type="Pfam" id="PF00916"/>
    </source>
</evidence>
<feature type="transmembrane region" description="Helical" evidence="5">
    <location>
        <begin position="333"/>
        <end position="353"/>
    </location>
</feature>
<gene>
    <name evidence="7" type="ORF">TUBRATIS_26720</name>
</gene>
<dbReference type="GO" id="GO:0016020">
    <property type="term" value="C:membrane"/>
    <property type="evidence" value="ECO:0007669"/>
    <property type="project" value="UniProtKB-SubCell"/>
</dbReference>
<dbReference type="AlphaFoldDB" id="A0A437AI97"/>
<feature type="domain" description="SLC26A/SulP transporter" evidence="6">
    <location>
        <begin position="166"/>
        <end position="321"/>
    </location>
</feature>
<dbReference type="OrthoDB" id="2190497at2759"/>
<feature type="transmembrane region" description="Helical" evidence="5">
    <location>
        <begin position="56"/>
        <end position="81"/>
    </location>
</feature>
<feature type="transmembrane region" description="Helical" evidence="5">
    <location>
        <begin position="162"/>
        <end position="178"/>
    </location>
</feature>
<evidence type="ECO:0000256" key="5">
    <source>
        <dbReference type="SAM" id="Phobius"/>
    </source>
</evidence>
<feature type="transmembrane region" description="Helical" evidence="5">
    <location>
        <begin position="365"/>
        <end position="392"/>
    </location>
</feature>
<organism evidence="7 8">
    <name type="scientific">Tubulinosema ratisbonensis</name>
    <dbReference type="NCBI Taxonomy" id="291195"/>
    <lineage>
        <taxon>Eukaryota</taxon>
        <taxon>Fungi</taxon>
        <taxon>Fungi incertae sedis</taxon>
        <taxon>Microsporidia</taxon>
        <taxon>Tubulinosematoidea</taxon>
        <taxon>Tubulinosematidae</taxon>
        <taxon>Tubulinosema</taxon>
    </lineage>
</organism>
<evidence type="ECO:0000256" key="4">
    <source>
        <dbReference type="ARBA" id="ARBA00023136"/>
    </source>
</evidence>
<accession>A0A437AI97</accession>
<dbReference type="PANTHER" id="PTHR43310:SF4">
    <property type="entry name" value="AFR304WP"/>
    <property type="match status" value="1"/>
</dbReference>
<dbReference type="PANTHER" id="PTHR43310">
    <property type="entry name" value="SULFATE TRANSPORTER YBAR-RELATED"/>
    <property type="match status" value="1"/>
</dbReference>
<dbReference type="InterPro" id="IPR052706">
    <property type="entry name" value="Membrane-Transporter-like"/>
</dbReference>
<evidence type="ECO:0000256" key="2">
    <source>
        <dbReference type="ARBA" id="ARBA00022692"/>
    </source>
</evidence>
<protein>
    <submittedName>
        <fullName evidence="7">Sulfate permease</fullName>
    </submittedName>
</protein>
<dbReference type="EMBL" id="RCSS01000727">
    <property type="protein sequence ID" value="RVD90901.1"/>
    <property type="molecule type" value="Genomic_DNA"/>
</dbReference>
<dbReference type="Pfam" id="PF00916">
    <property type="entry name" value="Sulfate_transp"/>
    <property type="match status" value="1"/>
</dbReference>
<proteinExistence type="predicted"/>
<feature type="transmembrane region" description="Helical" evidence="5">
    <location>
        <begin position="308"/>
        <end position="328"/>
    </location>
</feature>
<dbReference type="Proteomes" id="UP000282876">
    <property type="component" value="Unassembled WGS sequence"/>
</dbReference>
<evidence type="ECO:0000256" key="3">
    <source>
        <dbReference type="ARBA" id="ARBA00022989"/>
    </source>
</evidence>